<sequence length="41" mass="4780">MDQKVLLVLANKMGMKDFSYIERNGSYEFAKVQMVISYSED</sequence>
<organism evidence="1 2">
    <name type="scientific">Sporosarcina highlanderae</name>
    <dbReference type="NCBI Taxonomy" id="3035916"/>
    <lineage>
        <taxon>Bacteria</taxon>
        <taxon>Bacillati</taxon>
        <taxon>Bacillota</taxon>
        <taxon>Bacilli</taxon>
        <taxon>Bacillales</taxon>
        <taxon>Caryophanaceae</taxon>
        <taxon>Sporosarcina</taxon>
    </lineage>
</organism>
<keyword evidence="2" id="KW-1185">Reference proteome</keyword>
<dbReference type="EMBL" id="JAROCC010000001">
    <property type="protein sequence ID" value="MDN4605883.1"/>
    <property type="molecule type" value="Genomic_DNA"/>
</dbReference>
<protein>
    <submittedName>
        <fullName evidence="1">Uncharacterized protein</fullName>
    </submittedName>
</protein>
<accession>A0ABT8JL53</accession>
<comment type="caution">
    <text evidence="1">The sequence shown here is derived from an EMBL/GenBank/DDBJ whole genome shotgun (WGS) entry which is preliminary data.</text>
</comment>
<dbReference type="Proteomes" id="UP001175097">
    <property type="component" value="Unassembled WGS sequence"/>
</dbReference>
<name>A0ABT8JL53_9BACL</name>
<evidence type="ECO:0000313" key="1">
    <source>
        <dbReference type="EMBL" id="MDN4605883.1"/>
    </source>
</evidence>
<reference evidence="1" key="1">
    <citation type="submission" date="2023-03" db="EMBL/GenBank/DDBJ databases">
        <title>MT1 and MT2 Draft Genomes of Novel Species.</title>
        <authorList>
            <person name="Venkateswaran K."/>
        </authorList>
    </citation>
    <scope>NUCLEOTIDE SEQUENCE</scope>
    <source>
        <strain evidence="1">F6_3S_P_2</strain>
    </source>
</reference>
<gene>
    <name evidence="1" type="ORF">P5G49_00135</name>
</gene>
<dbReference type="RefSeq" id="WP_301241360.1">
    <property type="nucleotide sequence ID" value="NZ_JAROCC010000001.1"/>
</dbReference>
<proteinExistence type="predicted"/>
<evidence type="ECO:0000313" key="2">
    <source>
        <dbReference type="Proteomes" id="UP001175097"/>
    </source>
</evidence>